<dbReference type="EMBL" id="CP004350">
    <property type="protein sequence ID" value="AHI20554.1"/>
    <property type="molecule type" value="Genomic_DNA"/>
</dbReference>
<dbReference type="Proteomes" id="UP000019226">
    <property type="component" value="Chromosome"/>
</dbReference>
<dbReference type="PANTHER" id="PTHR30037">
    <property type="entry name" value="DNA-3-METHYLADENINE GLYCOSYLASE 1"/>
    <property type="match status" value="1"/>
</dbReference>
<dbReference type="InterPro" id="IPR011257">
    <property type="entry name" value="DNA_glycosylase"/>
</dbReference>
<accession>A0ABM5PRC8</accession>
<reference evidence="2" key="1">
    <citation type="submission" date="2013-02" db="EMBL/GenBank/DDBJ databases">
        <title>The complete genome sequence of Corynebacterium casei LMG S-19264 (=DSM 44701).</title>
        <authorList>
            <person name="Ruckert C."/>
            <person name="Albersmeier A."/>
            <person name="Kalinowski J."/>
        </authorList>
    </citation>
    <scope>NUCLEOTIDE SEQUENCE [LARGE SCALE GENOMIC DNA]</scope>
    <source>
        <strain evidence="2">LMG S-19264</strain>
    </source>
</reference>
<evidence type="ECO:0000313" key="2">
    <source>
        <dbReference type="Proteomes" id="UP000019226"/>
    </source>
</evidence>
<dbReference type="PANTHER" id="PTHR30037:SF4">
    <property type="entry name" value="DNA-3-METHYLADENINE GLYCOSYLASE I"/>
    <property type="match status" value="1"/>
</dbReference>
<dbReference type="Pfam" id="PF03352">
    <property type="entry name" value="Adenine_glyco"/>
    <property type="match status" value="1"/>
</dbReference>
<dbReference type="SUPFAM" id="SSF48150">
    <property type="entry name" value="DNA-glycosylase"/>
    <property type="match status" value="1"/>
</dbReference>
<gene>
    <name evidence="1" type="ORF">CCASEI_09995</name>
</gene>
<protein>
    <submittedName>
        <fullName evidence="1">3-methyladenine DNA glycosylase</fullName>
    </submittedName>
</protein>
<organism evidence="1 2">
    <name type="scientific">Corynebacterium casei LMG S-19264</name>
    <dbReference type="NCBI Taxonomy" id="1285583"/>
    <lineage>
        <taxon>Bacteria</taxon>
        <taxon>Bacillati</taxon>
        <taxon>Actinomycetota</taxon>
        <taxon>Actinomycetes</taxon>
        <taxon>Mycobacteriales</taxon>
        <taxon>Corynebacteriaceae</taxon>
        <taxon>Corynebacterium</taxon>
    </lineage>
</organism>
<evidence type="ECO:0000313" key="1">
    <source>
        <dbReference type="EMBL" id="AHI20554.1"/>
    </source>
</evidence>
<name>A0ABM5PRC8_9CORY</name>
<dbReference type="RefSeq" id="WP_025387895.1">
    <property type="nucleotide sequence ID" value="NZ_CP004350.1"/>
</dbReference>
<dbReference type="Gene3D" id="1.10.340.30">
    <property type="entry name" value="Hypothetical protein, domain 2"/>
    <property type="match status" value="1"/>
</dbReference>
<dbReference type="GeneID" id="82878110"/>
<proteinExistence type="predicted"/>
<dbReference type="InterPro" id="IPR005019">
    <property type="entry name" value="Adenine_glyco"/>
</dbReference>
<sequence>MTTTNENPNNTESAIDDDTSFNSFNGDSSFDDDVYPCWARTSPLSREYFDHEWGQALYEERELYELIALLGFQAGLNWSMVLNKRERLRECFHNFEPDAVATFTDDDVERLLKDKTMIRNKRKISAAVTNARATVELREHGGLSAFVWAHDPNSAYACETVRDLIGRTPEISELATELKKRGFTQLGPRLIAALMQAIGMVPAVRRQSNAA</sequence>
<keyword evidence="2" id="KW-1185">Reference proteome</keyword>
<dbReference type="InterPro" id="IPR052891">
    <property type="entry name" value="DNA-3mA_glycosylase"/>
</dbReference>